<dbReference type="PANTHER" id="PTHR48081:SF31">
    <property type="entry name" value="STERYL ACETYL HYDROLASE MUG81-RELATED"/>
    <property type="match status" value="1"/>
</dbReference>
<proteinExistence type="predicted"/>
<dbReference type="InterPro" id="IPR029058">
    <property type="entry name" value="AB_hydrolase_fold"/>
</dbReference>
<dbReference type="Proteomes" id="UP001302126">
    <property type="component" value="Unassembled WGS sequence"/>
</dbReference>
<gene>
    <name evidence="3" type="ORF">QBC35DRAFT_18916</name>
</gene>
<dbReference type="Pfam" id="PF07859">
    <property type="entry name" value="Abhydrolase_3"/>
    <property type="match status" value="1"/>
</dbReference>
<comment type="caution">
    <text evidence="3">The sequence shown here is derived from an EMBL/GenBank/DDBJ whole genome shotgun (WGS) entry which is preliminary data.</text>
</comment>
<dbReference type="GO" id="GO:0016787">
    <property type="term" value="F:hydrolase activity"/>
    <property type="evidence" value="ECO:0007669"/>
    <property type="project" value="UniProtKB-KW"/>
</dbReference>
<protein>
    <submittedName>
        <fullName evidence="3">Alpha/Beta hydrolase protein</fullName>
    </submittedName>
</protein>
<dbReference type="InterPro" id="IPR050300">
    <property type="entry name" value="GDXG_lipolytic_enzyme"/>
</dbReference>
<dbReference type="EMBL" id="MU864454">
    <property type="protein sequence ID" value="KAK4185306.1"/>
    <property type="molecule type" value="Genomic_DNA"/>
</dbReference>
<evidence type="ECO:0000259" key="2">
    <source>
        <dbReference type="Pfam" id="PF07859"/>
    </source>
</evidence>
<accession>A0AAN6WNY4</accession>
<dbReference type="InterPro" id="IPR013094">
    <property type="entry name" value="AB_hydrolase_3"/>
</dbReference>
<evidence type="ECO:0000313" key="3">
    <source>
        <dbReference type="EMBL" id="KAK4185306.1"/>
    </source>
</evidence>
<evidence type="ECO:0000256" key="1">
    <source>
        <dbReference type="ARBA" id="ARBA00022801"/>
    </source>
</evidence>
<dbReference type="PANTHER" id="PTHR48081">
    <property type="entry name" value="AB HYDROLASE SUPERFAMILY PROTEIN C4A8.06C"/>
    <property type="match status" value="1"/>
</dbReference>
<dbReference type="AlphaFoldDB" id="A0AAN6WNY4"/>
<name>A0AAN6WNY4_9PEZI</name>
<dbReference type="Gene3D" id="3.40.50.1820">
    <property type="entry name" value="alpha/beta hydrolase"/>
    <property type="match status" value="1"/>
</dbReference>
<reference evidence="3" key="1">
    <citation type="journal article" date="2023" name="Mol. Phylogenet. Evol.">
        <title>Genome-scale phylogeny and comparative genomics of the fungal order Sordariales.</title>
        <authorList>
            <person name="Hensen N."/>
            <person name="Bonometti L."/>
            <person name="Westerberg I."/>
            <person name="Brannstrom I.O."/>
            <person name="Guillou S."/>
            <person name="Cros-Aarteil S."/>
            <person name="Calhoun S."/>
            <person name="Haridas S."/>
            <person name="Kuo A."/>
            <person name="Mondo S."/>
            <person name="Pangilinan J."/>
            <person name="Riley R."/>
            <person name="LaButti K."/>
            <person name="Andreopoulos B."/>
            <person name="Lipzen A."/>
            <person name="Chen C."/>
            <person name="Yan M."/>
            <person name="Daum C."/>
            <person name="Ng V."/>
            <person name="Clum A."/>
            <person name="Steindorff A."/>
            <person name="Ohm R.A."/>
            <person name="Martin F."/>
            <person name="Silar P."/>
            <person name="Natvig D.O."/>
            <person name="Lalanne C."/>
            <person name="Gautier V."/>
            <person name="Ament-Velasquez S.L."/>
            <person name="Kruys A."/>
            <person name="Hutchinson M.I."/>
            <person name="Powell A.J."/>
            <person name="Barry K."/>
            <person name="Miller A.N."/>
            <person name="Grigoriev I.V."/>
            <person name="Debuchy R."/>
            <person name="Gladieux P."/>
            <person name="Hiltunen Thoren M."/>
            <person name="Johannesson H."/>
        </authorList>
    </citation>
    <scope>NUCLEOTIDE SEQUENCE</scope>
    <source>
        <strain evidence="3">PSN309</strain>
    </source>
</reference>
<dbReference type="SUPFAM" id="SSF53474">
    <property type="entry name" value="alpha/beta-Hydrolases"/>
    <property type="match status" value="1"/>
</dbReference>
<keyword evidence="1 3" id="KW-0378">Hydrolase</keyword>
<reference evidence="3" key="2">
    <citation type="submission" date="2023-05" db="EMBL/GenBank/DDBJ databases">
        <authorList>
            <consortium name="Lawrence Berkeley National Laboratory"/>
            <person name="Steindorff A."/>
            <person name="Hensen N."/>
            <person name="Bonometti L."/>
            <person name="Westerberg I."/>
            <person name="Brannstrom I.O."/>
            <person name="Guillou S."/>
            <person name="Cros-Aarteil S."/>
            <person name="Calhoun S."/>
            <person name="Haridas S."/>
            <person name="Kuo A."/>
            <person name="Mondo S."/>
            <person name="Pangilinan J."/>
            <person name="Riley R."/>
            <person name="Labutti K."/>
            <person name="Andreopoulos B."/>
            <person name="Lipzen A."/>
            <person name="Chen C."/>
            <person name="Yanf M."/>
            <person name="Daum C."/>
            <person name="Ng V."/>
            <person name="Clum A."/>
            <person name="Ohm R."/>
            <person name="Martin F."/>
            <person name="Silar P."/>
            <person name="Natvig D."/>
            <person name="Lalanne C."/>
            <person name="Gautier V."/>
            <person name="Ament-Velasquez S.L."/>
            <person name="Kruys A."/>
            <person name="Hutchinson M.I."/>
            <person name="Powell A.J."/>
            <person name="Barry K."/>
            <person name="Miller A.N."/>
            <person name="Grigoriev I.V."/>
            <person name="Debuchy R."/>
            <person name="Gladieux P."/>
            <person name="Thoren M.H."/>
            <person name="Johannesson H."/>
        </authorList>
    </citation>
    <scope>NUCLEOTIDE SEQUENCE</scope>
    <source>
        <strain evidence="3">PSN309</strain>
    </source>
</reference>
<sequence length="378" mass="41997">MEARKSQLSPQRQDVDSDAYGPWAWLCLVTRATLITATLMVKAITFIPPSRRKGLSWHQSVGYEALRSYQEGLDASGFQHVLPSTATTCRQYAQKYGLPHERIRLEDSDKTSATWLGPSDASKVVVVFHGGGYAAPILPTDLDMAFGFSDMKNSPPQGVAVVVLEYALASEKRNQYPRQLCQTATLVQHLIDSGRASPLSMILLGDSAGGHLLLGFLLHSRNRNPAVKTLNLNGEKFAGIVLTSPWVELSPSNPYEPPVAAMRDVITSRSLTYWGSNLLKGKQLDSWNSPLSAPIEWWNDLPVDHLLVIYGGQELFRDDVAKLADILETAQPCANLKVARFEGEVHVHMLMNRLLMVNKPCESEKVFLKWYQERLASP</sequence>
<keyword evidence="4" id="KW-1185">Reference proteome</keyword>
<feature type="domain" description="Alpha/beta hydrolase fold-3" evidence="2">
    <location>
        <begin position="125"/>
        <end position="348"/>
    </location>
</feature>
<evidence type="ECO:0000313" key="4">
    <source>
        <dbReference type="Proteomes" id="UP001302126"/>
    </source>
</evidence>
<organism evidence="3 4">
    <name type="scientific">Podospora australis</name>
    <dbReference type="NCBI Taxonomy" id="1536484"/>
    <lineage>
        <taxon>Eukaryota</taxon>
        <taxon>Fungi</taxon>
        <taxon>Dikarya</taxon>
        <taxon>Ascomycota</taxon>
        <taxon>Pezizomycotina</taxon>
        <taxon>Sordariomycetes</taxon>
        <taxon>Sordariomycetidae</taxon>
        <taxon>Sordariales</taxon>
        <taxon>Podosporaceae</taxon>
        <taxon>Podospora</taxon>
    </lineage>
</organism>